<name>A0ABZ3CKE2_9STAP</name>
<accession>A0ABZ3CKE2</accession>
<feature type="binding site" evidence="8">
    <location>
        <position position="87"/>
    </location>
    <ligand>
        <name>ATP</name>
        <dbReference type="ChEBI" id="CHEBI:30616"/>
    </ligand>
</feature>
<evidence type="ECO:0000313" key="10">
    <source>
        <dbReference type="Proteomes" id="UP001455384"/>
    </source>
</evidence>
<feature type="binding site" evidence="8">
    <location>
        <position position="180"/>
    </location>
    <ligand>
        <name>ATP</name>
        <dbReference type="ChEBI" id="CHEBI:30616"/>
    </ligand>
</feature>
<feature type="binding site" evidence="8">
    <location>
        <position position="123"/>
    </location>
    <ligand>
        <name>ATP</name>
        <dbReference type="ChEBI" id="CHEBI:30616"/>
    </ligand>
</feature>
<reference evidence="10" key="1">
    <citation type="submission" date="2023-10" db="EMBL/GenBank/DDBJ databases">
        <title>Genome analysis and identification of Salinococcus sp. Bachu38 nov., a PGPR from the rhizosphere of Tamarix.</title>
        <authorList>
            <person name="Liang Z."/>
            <person name="Zhang X."/>
            <person name="Jia J."/>
            <person name="Chen X."/>
            <person name="Wang Y."/>
            <person name="Wang Q."/>
            <person name="Wang R."/>
        </authorList>
    </citation>
    <scope>NUCLEOTIDE SEQUENCE [LARGE SCALE GENOMIC DNA]</scope>
    <source>
        <strain evidence="10">Bachu38</strain>
    </source>
</reference>
<evidence type="ECO:0000256" key="8">
    <source>
        <dbReference type="HAMAP-Rule" id="MF_00692"/>
    </source>
</evidence>
<evidence type="ECO:0000256" key="4">
    <source>
        <dbReference type="ARBA" id="ARBA00022723"/>
    </source>
</evidence>
<evidence type="ECO:0000256" key="6">
    <source>
        <dbReference type="ARBA" id="ARBA00022840"/>
    </source>
</evidence>
<keyword evidence="7 8" id="KW-0460">Magnesium</keyword>
<comment type="catalytic activity">
    <reaction evidence="8">
        <text>L-seryl-[protein] + UTP = O-(5'-uridylyl)-L-seryl-[protein] + diphosphate</text>
        <dbReference type="Rhea" id="RHEA:64604"/>
        <dbReference type="Rhea" id="RHEA-COMP:9863"/>
        <dbReference type="Rhea" id="RHEA-COMP:16635"/>
        <dbReference type="ChEBI" id="CHEBI:29999"/>
        <dbReference type="ChEBI" id="CHEBI:33019"/>
        <dbReference type="ChEBI" id="CHEBI:46398"/>
        <dbReference type="ChEBI" id="CHEBI:156051"/>
    </reaction>
</comment>
<comment type="catalytic activity">
    <reaction evidence="8">
        <text>L-tyrosyl-[protein] + UTP = O-(5'-uridylyl)-L-tyrosyl-[protein] + diphosphate</text>
        <dbReference type="Rhea" id="RHEA:83887"/>
        <dbReference type="Rhea" id="RHEA-COMP:10136"/>
        <dbReference type="Rhea" id="RHEA-COMP:20238"/>
        <dbReference type="ChEBI" id="CHEBI:33019"/>
        <dbReference type="ChEBI" id="CHEBI:46398"/>
        <dbReference type="ChEBI" id="CHEBI:46858"/>
        <dbReference type="ChEBI" id="CHEBI:90602"/>
    </reaction>
</comment>
<dbReference type="EMBL" id="CP138333">
    <property type="protein sequence ID" value="WZX30396.1"/>
    <property type="molecule type" value="Genomic_DNA"/>
</dbReference>
<comment type="cofactor">
    <cofactor evidence="8">
        <name>Mg(2+)</name>
        <dbReference type="ChEBI" id="CHEBI:18420"/>
    </cofactor>
    <cofactor evidence="8">
        <name>Mn(2+)</name>
        <dbReference type="ChEBI" id="CHEBI:29035"/>
    </cofactor>
</comment>
<keyword evidence="2 8" id="KW-0808">Transferase</keyword>
<feature type="active site" description="Proton acceptor" evidence="8">
    <location>
        <position position="251"/>
    </location>
</feature>
<dbReference type="Proteomes" id="UP001455384">
    <property type="component" value="Chromosome"/>
</dbReference>
<keyword evidence="4 8" id="KW-0479">Metal-binding</keyword>
<feature type="binding site" evidence="8">
    <location>
        <position position="90"/>
    </location>
    <ligand>
        <name>ATP</name>
        <dbReference type="ChEBI" id="CHEBI:30616"/>
    </ligand>
</feature>
<feature type="binding site" evidence="8">
    <location>
        <position position="261"/>
    </location>
    <ligand>
        <name>Mg(2+)</name>
        <dbReference type="ChEBI" id="CHEBI:18420"/>
    </ligand>
</feature>
<feature type="binding site" evidence="8">
    <location>
        <position position="261"/>
    </location>
    <ligand>
        <name>ATP</name>
        <dbReference type="ChEBI" id="CHEBI:30616"/>
    </ligand>
</feature>
<keyword evidence="6 8" id="KW-0067">ATP-binding</keyword>
<sequence length="484" mass="54070">MTESGWQLEHSYASLPEIFYKSAKPERAEFPEIVLFNWKLAETLGLDPRNLQTASGDVFSGNTIPDGGMPIAQAYAGHQFGSFTMLGDGRAILLGEQITPDGQRFDIQLKGAGRTAFSRMGDGRAPLGPMLREYIVSEAMHALGIPSTRALALVTTGEAVSRDRMLPGAVLTRVAESHMRVGTFEYAARTEGEGNVKILADYAIERHYPELAGEDDDEKYLKFLDAVIDRQASLISKWQLVGFIHGVMNTDNMTISGETIDYGPCAFMDTYDPEASFSSIDVNKRYRYRNQPGIAQWNLARFAETLLPLLDEDKEEAVQIAQDSLSAFGRLYNEYWQAGMRDKLGLVGGKADDDLAMELLDLMAHHKADYTQTFRALSLDDPDGVEFSDSERFNDWHGRWQERLEAQDATMEAAHMLMRSVNPAVIPRNHLVEEALDLAVEQGDYSKASKLIEVLTNPFDDGHDKEYKEPPEDDDKVHMTFCGT</sequence>
<comment type="catalytic activity">
    <reaction evidence="8">
        <text>L-seryl-[protein] + ATP = 3-O-(5'-adenylyl)-L-seryl-[protein] + diphosphate</text>
        <dbReference type="Rhea" id="RHEA:58120"/>
        <dbReference type="Rhea" id="RHEA-COMP:9863"/>
        <dbReference type="Rhea" id="RHEA-COMP:15073"/>
        <dbReference type="ChEBI" id="CHEBI:29999"/>
        <dbReference type="ChEBI" id="CHEBI:30616"/>
        <dbReference type="ChEBI" id="CHEBI:33019"/>
        <dbReference type="ChEBI" id="CHEBI:142516"/>
        <dbReference type="EC" id="2.7.7.108"/>
    </reaction>
</comment>
<comment type="catalytic activity">
    <reaction evidence="8">
        <text>L-threonyl-[protein] + ATP = 3-O-(5'-adenylyl)-L-threonyl-[protein] + diphosphate</text>
        <dbReference type="Rhea" id="RHEA:54292"/>
        <dbReference type="Rhea" id="RHEA-COMP:11060"/>
        <dbReference type="Rhea" id="RHEA-COMP:13847"/>
        <dbReference type="ChEBI" id="CHEBI:30013"/>
        <dbReference type="ChEBI" id="CHEBI:30616"/>
        <dbReference type="ChEBI" id="CHEBI:33019"/>
        <dbReference type="ChEBI" id="CHEBI:138113"/>
        <dbReference type="EC" id="2.7.7.108"/>
    </reaction>
</comment>
<feature type="binding site" evidence="8">
    <location>
        <position position="89"/>
    </location>
    <ligand>
        <name>ATP</name>
        <dbReference type="ChEBI" id="CHEBI:30616"/>
    </ligand>
</feature>
<comment type="catalytic activity">
    <reaction evidence="8">
        <text>L-histidyl-[protein] + UTP = N(tele)-(5'-uridylyl)-L-histidyl-[protein] + diphosphate</text>
        <dbReference type="Rhea" id="RHEA:83891"/>
        <dbReference type="Rhea" id="RHEA-COMP:9745"/>
        <dbReference type="Rhea" id="RHEA-COMP:20239"/>
        <dbReference type="ChEBI" id="CHEBI:29979"/>
        <dbReference type="ChEBI" id="CHEBI:33019"/>
        <dbReference type="ChEBI" id="CHEBI:46398"/>
        <dbReference type="ChEBI" id="CHEBI:233474"/>
    </reaction>
</comment>
<comment type="similarity">
    <text evidence="1 8">Belongs to the SELO family.</text>
</comment>
<dbReference type="Pfam" id="PF02696">
    <property type="entry name" value="SelO"/>
    <property type="match status" value="1"/>
</dbReference>
<organism evidence="9 10">
    <name type="scientific">Salinicoccus bachuensis</name>
    <dbReference type="NCBI Taxonomy" id="3136731"/>
    <lineage>
        <taxon>Bacteria</taxon>
        <taxon>Bacillati</taxon>
        <taxon>Bacillota</taxon>
        <taxon>Bacilli</taxon>
        <taxon>Bacillales</taxon>
        <taxon>Staphylococcaceae</taxon>
        <taxon>Salinicoccus</taxon>
    </lineage>
</organism>
<dbReference type="HAMAP" id="MF_00692">
    <property type="entry name" value="SelO"/>
    <property type="match status" value="1"/>
</dbReference>
<evidence type="ECO:0000256" key="7">
    <source>
        <dbReference type="ARBA" id="ARBA00022842"/>
    </source>
</evidence>
<evidence type="ECO:0000256" key="1">
    <source>
        <dbReference type="ARBA" id="ARBA00009747"/>
    </source>
</evidence>
<keyword evidence="10" id="KW-1185">Reference proteome</keyword>
<gene>
    <name evidence="8" type="primary">ydiU</name>
    <name evidence="8" type="synonym">selO</name>
    <name evidence="9" type="ORF">RQP18_04185</name>
</gene>
<comment type="catalytic activity">
    <reaction evidence="8">
        <text>L-tyrosyl-[protein] + ATP = O-(5'-adenylyl)-L-tyrosyl-[protein] + diphosphate</text>
        <dbReference type="Rhea" id="RHEA:54288"/>
        <dbReference type="Rhea" id="RHEA-COMP:10136"/>
        <dbReference type="Rhea" id="RHEA-COMP:13846"/>
        <dbReference type="ChEBI" id="CHEBI:30616"/>
        <dbReference type="ChEBI" id="CHEBI:33019"/>
        <dbReference type="ChEBI" id="CHEBI:46858"/>
        <dbReference type="ChEBI" id="CHEBI:83624"/>
        <dbReference type="EC" id="2.7.7.108"/>
    </reaction>
</comment>
<dbReference type="RefSeq" id="WP_342388915.1">
    <property type="nucleotide sequence ID" value="NZ_CP138333.2"/>
</dbReference>
<evidence type="ECO:0000313" key="9">
    <source>
        <dbReference type="EMBL" id="WZX30396.1"/>
    </source>
</evidence>
<feature type="binding site" evidence="8">
    <location>
        <position position="252"/>
    </location>
    <ligand>
        <name>Mg(2+)</name>
        <dbReference type="ChEBI" id="CHEBI:18420"/>
    </ligand>
</feature>
<dbReference type="PANTHER" id="PTHR32057:SF14">
    <property type="entry name" value="PROTEIN ADENYLYLTRANSFERASE SELO, MITOCHONDRIAL"/>
    <property type="match status" value="1"/>
</dbReference>
<proteinExistence type="inferred from homology"/>
<dbReference type="InterPro" id="IPR003846">
    <property type="entry name" value="SelO"/>
</dbReference>
<protein>
    <recommendedName>
        <fullName evidence="8">Protein nucleotidyltransferase YdiU</fullName>
        <ecNumber evidence="8">2.7.7.-</ecNumber>
    </recommendedName>
    <alternativeName>
        <fullName evidence="8">Protein adenylyltransferase YdiU</fullName>
        <ecNumber evidence="8">2.7.7.108</ecNumber>
    </alternativeName>
    <alternativeName>
        <fullName evidence="8">Protein uridylyltransferase YdiU</fullName>
        <ecNumber evidence="8">2.7.7.-</ecNumber>
    </alternativeName>
</protein>
<dbReference type="PANTHER" id="PTHR32057">
    <property type="entry name" value="PROTEIN ADENYLYLTRANSFERASE SELO, MITOCHONDRIAL"/>
    <property type="match status" value="1"/>
</dbReference>
<feature type="binding site" evidence="8">
    <location>
        <position position="122"/>
    </location>
    <ligand>
        <name>ATP</name>
        <dbReference type="ChEBI" id="CHEBI:30616"/>
    </ligand>
</feature>
<keyword evidence="5 8" id="KW-0547">Nucleotide-binding</keyword>
<evidence type="ECO:0000256" key="5">
    <source>
        <dbReference type="ARBA" id="ARBA00022741"/>
    </source>
</evidence>
<dbReference type="EC" id="2.7.7.108" evidence="8"/>
<keyword evidence="3 8" id="KW-0548">Nucleotidyltransferase</keyword>
<evidence type="ECO:0000256" key="3">
    <source>
        <dbReference type="ARBA" id="ARBA00022695"/>
    </source>
</evidence>
<dbReference type="EC" id="2.7.7.-" evidence="8"/>
<feature type="binding site" evidence="8">
    <location>
        <position position="110"/>
    </location>
    <ligand>
        <name>ATP</name>
        <dbReference type="ChEBI" id="CHEBI:30616"/>
    </ligand>
</feature>
<dbReference type="NCBIfam" id="NF000658">
    <property type="entry name" value="PRK00029.1"/>
    <property type="match status" value="1"/>
</dbReference>
<keyword evidence="8" id="KW-0464">Manganese</keyword>
<comment type="function">
    <text evidence="8">Nucleotidyltransferase involved in the post-translational modification of proteins. It can catalyze the addition of adenosine monophosphate (AMP) or uridine monophosphate (UMP) to a protein, resulting in modifications known as AMPylation and UMPylation.</text>
</comment>
<evidence type="ECO:0000256" key="2">
    <source>
        <dbReference type="ARBA" id="ARBA00022679"/>
    </source>
</evidence>
<feature type="binding site" evidence="8">
    <location>
        <position position="173"/>
    </location>
    <ligand>
        <name>ATP</name>
        <dbReference type="ChEBI" id="CHEBI:30616"/>
    </ligand>
</feature>